<dbReference type="Proteomes" id="UP000886724">
    <property type="component" value="Unassembled WGS sequence"/>
</dbReference>
<dbReference type="Pfam" id="PF03819">
    <property type="entry name" value="MazG"/>
    <property type="match status" value="1"/>
</dbReference>
<dbReference type="AlphaFoldDB" id="A0A9D1XJI8"/>
<feature type="domain" description="NTP pyrophosphohydrolase MazG-like" evidence="1">
    <location>
        <begin position="35"/>
        <end position="103"/>
    </location>
</feature>
<name>A0A9D1XJI8_9FIRM</name>
<evidence type="ECO:0000259" key="1">
    <source>
        <dbReference type="Pfam" id="PF03819"/>
    </source>
</evidence>
<protein>
    <submittedName>
        <fullName evidence="2">Nucleotide pyrophosphohydrolase</fullName>
    </submittedName>
</protein>
<reference evidence="2" key="2">
    <citation type="submission" date="2021-04" db="EMBL/GenBank/DDBJ databases">
        <authorList>
            <person name="Gilroy R."/>
        </authorList>
    </citation>
    <scope>NUCLEOTIDE SEQUENCE</scope>
    <source>
        <strain evidence="2">ChiGjej1B1-14440</strain>
    </source>
</reference>
<dbReference type="InterPro" id="IPR004518">
    <property type="entry name" value="MazG-like_dom"/>
</dbReference>
<reference evidence="2" key="1">
    <citation type="journal article" date="2021" name="PeerJ">
        <title>Extensive microbial diversity within the chicken gut microbiome revealed by metagenomics and culture.</title>
        <authorList>
            <person name="Gilroy R."/>
            <person name="Ravi A."/>
            <person name="Getino M."/>
            <person name="Pursley I."/>
            <person name="Horton D.L."/>
            <person name="Alikhan N.F."/>
            <person name="Baker D."/>
            <person name="Gharbi K."/>
            <person name="Hall N."/>
            <person name="Watson M."/>
            <person name="Adriaenssens E.M."/>
            <person name="Foster-Nyarko E."/>
            <person name="Jarju S."/>
            <person name="Secka A."/>
            <person name="Antonio M."/>
            <person name="Oren A."/>
            <person name="Chaudhuri R.R."/>
            <person name="La Ragione R."/>
            <person name="Hildebrand F."/>
            <person name="Pallen M.J."/>
        </authorList>
    </citation>
    <scope>NUCLEOTIDE SEQUENCE</scope>
    <source>
        <strain evidence="2">ChiGjej1B1-14440</strain>
    </source>
</reference>
<sequence>MSDFGINEMQEMQKRLQNKYKNIWEPITPENGKNKLLWMIGEIGEVIDIIKKNGDLKACSDTKLRENLIEEMADVLMYYNDVMLCYGISVDELKQSYIKKFEKNMKRW</sequence>
<proteinExistence type="predicted"/>
<organism evidence="2 3">
    <name type="scientific">Candidatus Erysipelatoclostridium merdavium</name>
    <dbReference type="NCBI Taxonomy" id="2838566"/>
    <lineage>
        <taxon>Bacteria</taxon>
        <taxon>Bacillati</taxon>
        <taxon>Bacillota</taxon>
        <taxon>Erysipelotrichia</taxon>
        <taxon>Erysipelotrichales</taxon>
        <taxon>Erysipelotrichales incertae sedis</taxon>
    </lineage>
</organism>
<evidence type="ECO:0000313" key="3">
    <source>
        <dbReference type="Proteomes" id="UP000886724"/>
    </source>
</evidence>
<gene>
    <name evidence="2" type="ORF">H9980_01495</name>
</gene>
<dbReference type="Gene3D" id="1.10.287.1080">
    <property type="entry name" value="MazG-like"/>
    <property type="match status" value="1"/>
</dbReference>
<dbReference type="EMBL" id="DXET01000038">
    <property type="protein sequence ID" value="HIX80633.1"/>
    <property type="molecule type" value="Genomic_DNA"/>
</dbReference>
<dbReference type="SUPFAM" id="SSF101386">
    <property type="entry name" value="all-alpha NTP pyrophosphatases"/>
    <property type="match status" value="1"/>
</dbReference>
<comment type="caution">
    <text evidence="2">The sequence shown here is derived from an EMBL/GenBank/DDBJ whole genome shotgun (WGS) entry which is preliminary data.</text>
</comment>
<evidence type="ECO:0000313" key="2">
    <source>
        <dbReference type="EMBL" id="HIX80633.1"/>
    </source>
</evidence>
<accession>A0A9D1XJI8</accession>